<dbReference type="EMBL" id="RCRQ01000001">
    <property type="protein sequence ID" value="MCO37089.1"/>
    <property type="molecule type" value="Genomic_DNA"/>
</dbReference>
<name>A0A9P3QSX3_LISMN</name>
<dbReference type="EMBL" id="DAAHUJ010000002">
    <property type="protein sequence ID" value="HAB7363405.1"/>
    <property type="molecule type" value="Genomic_DNA"/>
</dbReference>
<organism evidence="2 5">
    <name type="scientific">Listeria monocytogenes</name>
    <dbReference type="NCBI Taxonomy" id="1639"/>
    <lineage>
        <taxon>Bacteria</taxon>
        <taxon>Bacillati</taxon>
        <taxon>Bacillota</taxon>
        <taxon>Bacilli</taxon>
        <taxon>Bacillales</taxon>
        <taxon>Listeriaceae</taxon>
        <taxon>Listeria</taxon>
    </lineage>
</organism>
<evidence type="ECO:0000313" key="3">
    <source>
        <dbReference type="EMBL" id="MCO37089.1"/>
    </source>
</evidence>
<gene>
    <name evidence="3" type="ORF">DOV25_01275</name>
    <name evidence="2" type="ORF">GYO01_04720</name>
</gene>
<accession>A0A9P3QSX3</accession>
<dbReference type="Proteomes" id="UP000845014">
    <property type="component" value="Unassembled WGS sequence"/>
</dbReference>
<feature type="domain" description="GmrSD restriction endonucleases N-terminal" evidence="1">
    <location>
        <begin position="45"/>
        <end position="191"/>
    </location>
</feature>
<dbReference type="PANTHER" id="PTHR39639">
    <property type="entry name" value="CHROMOSOME 16, WHOLE GENOME SHOTGUN SEQUENCE"/>
    <property type="match status" value="1"/>
</dbReference>
<reference evidence="2 5" key="1">
    <citation type="journal article" date="2018" name="Genome Biol.">
        <title>SKESA: strategic k-mer extension for scrupulous assemblies.</title>
        <authorList>
            <person name="Souvorov A."/>
            <person name="Agarwala R."/>
            <person name="Lipman D.J."/>
        </authorList>
    </citation>
    <scope>NUCLEOTIDE SEQUENCE [LARGE SCALE GENOMIC DNA]</scope>
    <source>
        <strain evidence="2 5">CFIAFB20160079</strain>
    </source>
</reference>
<reference evidence="2" key="3">
    <citation type="submission" date="2020-01" db="EMBL/GenBank/DDBJ databases">
        <authorList>
            <consortium name="NCBI Pathogen Detection Project"/>
        </authorList>
    </citation>
    <scope>NUCLEOTIDE SEQUENCE</scope>
    <source>
        <strain evidence="2">CFIAFB20160079</strain>
    </source>
</reference>
<comment type="caution">
    <text evidence="2">The sequence shown here is derived from an EMBL/GenBank/DDBJ whole genome shotgun (WGS) entry which is preliminary data.</text>
</comment>
<dbReference type="Pfam" id="PF03235">
    <property type="entry name" value="GmrSD_N"/>
    <property type="match status" value="1"/>
</dbReference>
<proteinExistence type="predicted"/>
<dbReference type="PANTHER" id="PTHR39639:SF1">
    <property type="entry name" value="DUF262 DOMAIN-CONTAINING PROTEIN"/>
    <property type="match status" value="1"/>
</dbReference>
<sequence length="363" mass="43400">MFDEKSILDMSKKRKELLNYEDVVKQYKEDGYQIVTEQARYSAEKLVQEFSKKIDPEYQRRLVWDDKKKSKLIESLIINIPIPPIFLYEYDLYEYEVMDGQQRISTITSFLNNKFKLKDLQIWDELNGKFYRDLDQNVQRSIKRRYISAIILLKETAKNELEEKALKQLIFERLNTGGTELNYQEIRNALYQGEFNRRLFEMSKNKLYRDLWSFNKKNSSRMEDIELILRFFSYISAVHLSISGSTRAILDSYAEKSIQFNIEECDQLEEVFNETIENVHKLFGDKAFRSSSKGKSEKMIFDTTMLFAYFHKNDISKIFENYSELGQLKFEIIDKYKKDIFNGKYTSIKNVGMRVQTFEKELL</sequence>
<reference evidence="3 4" key="2">
    <citation type="submission" date="2018-07" db="EMBL/GenBank/DDBJ databases">
        <authorList>
            <consortium name="GenomeTrakr: Next Generation Sequencing Network for Food Pathogen Tracability"/>
        </authorList>
    </citation>
    <scope>NUCLEOTIDE SEQUENCE [LARGE SCALE GENOMIC DNA]</scope>
    <source>
        <strain evidence="3 4">FDA00013213</strain>
    </source>
</reference>
<dbReference type="RefSeq" id="WP_061112774.1">
    <property type="nucleotide sequence ID" value="NZ_BAAFVE010000012.1"/>
</dbReference>
<dbReference type="AlphaFoldDB" id="A0A9P3QSX3"/>
<evidence type="ECO:0000313" key="4">
    <source>
        <dbReference type="Proteomes" id="UP000269407"/>
    </source>
</evidence>
<evidence type="ECO:0000259" key="1">
    <source>
        <dbReference type="Pfam" id="PF03235"/>
    </source>
</evidence>
<dbReference type="InterPro" id="IPR004919">
    <property type="entry name" value="GmrSD_N"/>
</dbReference>
<evidence type="ECO:0000313" key="2">
    <source>
        <dbReference type="EMBL" id="HAB7363405.1"/>
    </source>
</evidence>
<evidence type="ECO:0000313" key="5">
    <source>
        <dbReference type="Proteomes" id="UP000845014"/>
    </source>
</evidence>
<dbReference type="Proteomes" id="UP000269407">
    <property type="component" value="Unassembled WGS sequence"/>
</dbReference>
<protein>
    <submittedName>
        <fullName evidence="2">DUF262 domain-containing protein</fullName>
    </submittedName>
</protein>